<gene>
    <name evidence="3" type="ORF">STAS_07492</name>
</gene>
<proteinExistence type="predicted"/>
<name>A0A5A7PGT7_STRAF</name>
<keyword evidence="1" id="KW-0853">WD repeat</keyword>
<keyword evidence="4" id="KW-1185">Reference proteome</keyword>
<keyword evidence="2" id="KW-0677">Repeat</keyword>
<dbReference type="EMBL" id="BKCP01004483">
    <property type="protein sequence ID" value="GER31497.1"/>
    <property type="molecule type" value="Genomic_DNA"/>
</dbReference>
<comment type="caution">
    <text evidence="3">The sequence shown here is derived from an EMBL/GenBank/DDBJ whole genome shotgun (WGS) entry which is preliminary data.</text>
</comment>
<organism evidence="3 4">
    <name type="scientific">Striga asiatica</name>
    <name type="common">Asiatic witchweed</name>
    <name type="synonym">Buchnera asiatica</name>
    <dbReference type="NCBI Taxonomy" id="4170"/>
    <lineage>
        <taxon>Eukaryota</taxon>
        <taxon>Viridiplantae</taxon>
        <taxon>Streptophyta</taxon>
        <taxon>Embryophyta</taxon>
        <taxon>Tracheophyta</taxon>
        <taxon>Spermatophyta</taxon>
        <taxon>Magnoliopsida</taxon>
        <taxon>eudicotyledons</taxon>
        <taxon>Gunneridae</taxon>
        <taxon>Pentapetalae</taxon>
        <taxon>asterids</taxon>
        <taxon>lamiids</taxon>
        <taxon>Lamiales</taxon>
        <taxon>Orobanchaceae</taxon>
        <taxon>Buchnereae</taxon>
        <taxon>Striga</taxon>
    </lineage>
</organism>
<evidence type="ECO:0000256" key="2">
    <source>
        <dbReference type="ARBA" id="ARBA00022737"/>
    </source>
</evidence>
<evidence type="ECO:0000313" key="4">
    <source>
        <dbReference type="Proteomes" id="UP000325081"/>
    </source>
</evidence>
<dbReference type="Proteomes" id="UP000325081">
    <property type="component" value="Unassembled WGS sequence"/>
</dbReference>
<sequence>MPSRACRLICSAGEEEQACCGSFPRLPGPTGLTRCWCSRRVLRLINDEQALLWELPTVVGLNEIDSLVYSARVEINQLQWSATQPDWIAIAFGKKVQML</sequence>
<reference evidence="4" key="1">
    <citation type="journal article" date="2019" name="Curr. Biol.">
        <title>Genome Sequence of Striga asiatica Provides Insight into the Evolution of Plant Parasitism.</title>
        <authorList>
            <person name="Yoshida S."/>
            <person name="Kim S."/>
            <person name="Wafula E.K."/>
            <person name="Tanskanen J."/>
            <person name="Kim Y.M."/>
            <person name="Honaas L."/>
            <person name="Yang Z."/>
            <person name="Spallek T."/>
            <person name="Conn C.E."/>
            <person name="Ichihashi Y."/>
            <person name="Cheong K."/>
            <person name="Cui S."/>
            <person name="Der J.P."/>
            <person name="Gundlach H."/>
            <person name="Jiao Y."/>
            <person name="Hori C."/>
            <person name="Ishida J.K."/>
            <person name="Kasahara H."/>
            <person name="Kiba T."/>
            <person name="Kim M.S."/>
            <person name="Koo N."/>
            <person name="Laohavisit A."/>
            <person name="Lee Y.H."/>
            <person name="Lumba S."/>
            <person name="McCourt P."/>
            <person name="Mortimer J.C."/>
            <person name="Mutuku J.M."/>
            <person name="Nomura T."/>
            <person name="Sasaki-Sekimoto Y."/>
            <person name="Seto Y."/>
            <person name="Wang Y."/>
            <person name="Wakatake T."/>
            <person name="Sakakibara H."/>
            <person name="Demura T."/>
            <person name="Yamaguchi S."/>
            <person name="Yoneyama K."/>
            <person name="Manabe R.I."/>
            <person name="Nelson D.C."/>
            <person name="Schulman A.H."/>
            <person name="Timko M.P."/>
            <person name="dePamphilis C.W."/>
            <person name="Choi D."/>
            <person name="Shirasu K."/>
        </authorList>
    </citation>
    <scope>NUCLEOTIDE SEQUENCE [LARGE SCALE GENOMIC DNA]</scope>
    <source>
        <strain evidence="4">cv. UVA1</strain>
    </source>
</reference>
<dbReference type="PANTHER" id="PTHR19919">
    <property type="entry name" value="WD REPEAT CONTAINING PROTEIN"/>
    <property type="match status" value="1"/>
</dbReference>
<dbReference type="AlphaFoldDB" id="A0A5A7PGT7"/>
<dbReference type="OrthoDB" id="1670136at2759"/>
<dbReference type="InterPro" id="IPR045159">
    <property type="entry name" value="DCAF7-like"/>
</dbReference>
<evidence type="ECO:0000313" key="3">
    <source>
        <dbReference type="EMBL" id="GER31497.1"/>
    </source>
</evidence>
<protein>
    <submittedName>
        <fullName evidence="3">WD40 repeat protein</fullName>
    </submittedName>
</protein>
<accession>A0A5A7PGT7</accession>
<evidence type="ECO:0000256" key="1">
    <source>
        <dbReference type="ARBA" id="ARBA00022574"/>
    </source>
</evidence>